<protein>
    <submittedName>
        <fullName evidence="1">Uncharacterized protein</fullName>
    </submittedName>
</protein>
<keyword evidence="4" id="KW-1185">Reference proteome</keyword>
<dbReference type="EMBL" id="JACFXV010000033">
    <property type="protein sequence ID" value="MBA5776002.1"/>
    <property type="molecule type" value="Genomic_DNA"/>
</dbReference>
<sequence length="194" mass="22373">MDEMKAKLLKEHLPYEHDMLDAAYAFITSDKRNDDAKDREQWFLRNAAIVAFWTHARNLIEFYEKSPHASASASDFTTERLWPEFRLKKGQPAEEKAGEELRTLINEQISHLKYERVKAPHDKLGEYDPYNVKTAIDRARRKFECLLTPEAKAIWKNRQSPAAVIYGDGAATNCIEIIETQPLSPSPHKGDQET</sequence>
<dbReference type="RefSeq" id="WP_182161969.1">
    <property type="nucleotide sequence ID" value="NZ_JACFXV010000033.1"/>
</dbReference>
<dbReference type="EMBL" id="JACFXV010000033">
    <property type="protein sequence ID" value="MBA5775988.1"/>
    <property type="molecule type" value="Genomic_DNA"/>
</dbReference>
<evidence type="ECO:0000313" key="3">
    <source>
        <dbReference type="EMBL" id="MBA5776005.1"/>
    </source>
</evidence>
<proteinExistence type="predicted"/>
<organism evidence="1 4">
    <name type="scientific">Stappia albiluteola</name>
    <dbReference type="NCBI Taxonomy" id="2758565"/>
    <lineage>
        <taxon>Bacteria</taxon>
        <taxon>Pseudomonadati</taxon>
        <taxon>Pseudomonadota</taxon>
        <taxon>Alphaproteobacteria</taxon>
        <taxon>Hyphomicrobiales</taxon>
        <taxon>Stappiaceae</taxon>
        <taxon>Stappia</taxon>
    </lineage>
</organism>
<evidence type="ECO:0000313" key="4">
    <source>
        <dbReference type="Proteomes" id="UP000541109"/>
    </source>
</evidence>
<accession>A0A839AAC3</accession>
<dbReference type="AlphaFoldDB" id="A0A839AAC3"/>
<reference evidence="1 4" key="1">
    <citation type="submission" date="2020-07" db="EMBL/GenBank/DDBJ databases">
        <title>Stappia sp., F7233, whole genome shotgun sequencing project.</title>
        <authorList>
            <person name="Jiang S."/>
            <person name="Liu Z.W."/>
            <person name="Du Z.J."/>
        </authorList>
    </citation>
    <scope>NUCLEOTIDE SEQUENCE [LARGE SCALE GENOMIC DNA]</scope>
    <source>
        <strain evidence="1 4">F7233</strain>
    </source>
</reference>
<dbReference type="Proteomes" id="UP000541109">
    <property type="component" value="Unassembled WGS sequence"/>
</dbReference>
<comment type="caution">
    <text evidence="1">The sequence shown here is derived from an EMBL/GenBank/DDBJ whole genome shotgun (WGS) entry which is preliminary data.</text>
</comment>
<name>A0A839AAC3_9HYPH</name>
<evidence type="ECO:0000313" key="1">
    <source>
        <dbReference type="EMBL" id="MBA5775988.1"/>
    </source>
</evidence>
<gene>
    <name evidence="1" type="ORF">H2509_02470</name>
    <name evidence="2" type="ORF">H2509_02555</name>
    <name evidence="3" type="ORF">H2509_02570</name>
</gene>
<dbReference type="EMBL" id="JACFXV010000034">
    <property type="protein sequence ID" value="MBA5776005.1"/>
    <property type="molecule type" value="Genomic_DNA"/>
</dbReference>
<evidence type="ECO:0000313" key="2">
    <source>
        <dbReference type="EMBL" id="MBA5776002.1"/>
    </source>
</evidence>